<dbReference type="KEGG" id="sesp:BN6_55290"/>
<dbReference type="Pfam" id="PF02515">
    <property type="entry name" value="CoA_transf_3"/>
    <property type="match status" value="1"/>
</dbReference>
<dbReference type="EMBL" id="HE804045">
    <property type="protein sequence ID" value="CCH32788.1"/>
    <property type="molecule type" value="Genomic_DNA"/>
</dbReference>
<evidence type="ECO:0000313" key="2">
    <source>
        <dbReference type="Proteomes" id="UP000006281"/>
    </source>
</evidence>
<keyword evidence="2" id="KW-1185">Reference proteome</keyword>
<dbReference type="InterPro" id="IPR023606">
    <property type="entry name" value="CoA-Trfase_III_dom_1_sf"/>
</dbReference>
<dbReference type="RefSeq" id="WP_015102900.1">
    <property type="nucleotide sequence ID" value="NC_019673.1"/>
</dbReference>
<dbReference type="SUPFAM" id="SSF89796">
    <property type="entry name" value="CoA-transferase family III (CaiB/BaiF)"/>
    <property type="match status" value="1"/>
</dbReference>
<dbReference type="Gene3D" id="3.40.50.10540">
    <property type="entry name" value="Crotonobetainyl-coa:carnitine coa-transferase, domain 1"/>
    <property type="match status" value="1"/>
</dbReference>
<reference evidence="1 2" key="1">
    <citation type="journal article" date="2012" name="BMC Genomics">
        <title>Complete genome sequence of Saccharothrix espanaensis DSM 44229T and comparison to the other completely sequenced Pseudonocardiaceae.</title>
        <authorList>
            <person name="Strobel T."/>
            <person name="Al-Dilaimi A."/>
            <person name="Blom J."/>
            <person name="Gessner A."/>
            <person name="Kalinowski J."/>
            <person name="Luzhetska M."/>
            <person name="Puhler A."/>
            <person name="Szczepanowski R."/>
            <person name="Bechthold A."/>
            <person name="Ruckert C."/>
        </authorList>
    </citation>
    <scope>NUCLEOTIDE SEQUENCE [LARGE SCALE GENOMIC DNA]</scope>
    <source>
        <strain evidence="2">ATCC 51144 / DSM 44229 / JCM 9112 / NBRC 15066 / NRRL 15764</strain>
    </source>
</reference>
<dbReference type="PATRIC" id="fig|1179773.3.peg.5570"/>
<dbReference type="InterPro" id="IPR003673">
    <property type="entry name" value="CoA-Trfase_fam_III"/>
</dbReference>
<accession>K0K7Z5</accession>
<gene>
    <name evidence="1" type="ordered locus">BN6_55290</name>
</gene>
<dbReference type="eggNOG" id="COG1804">
    <property type="taxonomic scope" value="Bacteria"/>
</dbReference>
<dbReference type="Proteomes" id="UP000006281">
    <property type="component" value="Chromosome"/>
</dbReference>
<dbReference type="STRING" id="1179773.BN6_55290"/>
<organism evidence="1 2">
    <name type="scientific">Saccharothrix espanaensis (strain ATCC 51144 / DSM 44229 / JCM 9112 / NBRC 15066 / NRRL 15764)</name>
    <dbReference type="NCBI Taxonomy" id="1179773"/>
    <lineage>
        <taxon>Bacteria</taxon>
        <taxon>Bacillati</taxon>
        <taxon>Actinomycetota</taxon>
        <taxon>Actinomycetes</taxon>
        <taxon>Pseudonocardiales</taxon>
        <taxon>Pseudonocardiaceae</taxon>
        <taxon>Saccharothrix</taxon>
    </lineage>
</organism>
<protein>
    <submittedName>
        <fullName evidence="1">Uncharacterized protein</fullName>
    </submittedName>
</protein>
<dbReference type="GO" id="GO:0003824">
    <property type="term" value="F:catalytic activity"/>
    <property type="evidence" value="ECO:0007669"/>
    <property type="project" value="InterPro"/>
</dbReference>
<sequence>MARIATGSSAGRRGYDGLVHAGSGIAVAEGSADRPGVLPARASDHGTGYLLAAAVPRGLTECAEPDGRHVRLSLAGTASRLPHDLRPADVDDLDGYDPAPWLTGTDSPHGSLRHARSPMGYDGVPPAWGRPPGRWAADRAEWLA</sequence>
<dbReference type="AlphaFoldDB" id="K0K7Z5"/>
<proteinExistence type="predicted"/>
<name>K0K7Z5_SACES</name>
<evidence type="ECO:0000313" key="1">
    <source>
        <dbReference type="EMBL" id="CCH32788.1"/>
    </source>
</evidence>
<dbReference type="HOGENOM" id="CLU_1795091_0_0_11"/>